<keyword evidence="2" id="KW-0812">Transmembrane</keyword>
<evidence type="ECO:0000313" key="5">
    <source>
        <dbReference type="Proteomes" id="UP000287296"/>
    </source>
</evidence>
<dbReference type="EMBL" id="QYTW02000006">
    <property type="protein sequence ID" value="RST60085.1"/>
    <property type="molecule type" value="Genomic_DNA"/>
</dbReference>
<feature type="compositionally biased region" description="Low complexity" evidence="1">
    <location>
        <begin position="269"/>
        <end position="284"/>
    </location>
</feature>
<reference evidence="4 5" key="1">
    <citation type="submission" date="2018-12" db="EMBL/GenBank/DDBJ databases">
        <authorList>
            <person name="Sun L."/>
            <person name="Chen Z."/>
        </authorList>
    </citation>
    <scope>NUCLEOTIDE SEQUENCE [LARGE SCALE GENOMIC DNA]</scope>
    <source>
        <strain evidence="4 5">LMG 29736</strain>
    </source>
</reference>
<feature type="transmembrane region" description="Helical" evidence="2">
    <location>
        <begin position="14"/>
        <end position="34"/>
    </location>
</feature>
<dbReference type="RefSeq" id="WP_120117272.1">
    <property type="nucleotide sequence ID" value="NZ_QYTW02000006.1"/>
</dbReference>
<dbReference type="AlphaFoldDB" id="A0A429X9H9"/>
<keyword evidence="2" id="KW-1133">Transmembrane helix</keyword>
<sequence length="357" mass="38073">MIGTAYMEETLDTFPYLIALIAFYLAVIDGPNIVKRLFGIDAGLKNGWGILAGAYAGSKLVSKTGKFAAKSADFMTGGKLSDAKNQFGNRNRKGVSNTKASSPNASTKEGLQANASNPTDVNNDNKNVSSSNMDNQTDDSAGRSESAAPKSISTQTEKEQTPGQRKQQRAPSPNDAERNLSAQSRTLFGEAKQTIAPPSSMDARLSDVSEQGQGTGTLSNIVPTVGSSPLKQNTGNAQSNGPDSTQKLQYAQRPSVQTDIDIPNEIDQSSATATRTVSSSSGSAVQDNNSTNTYTVTNQQSAEHTDQVNFQTAQQTSHRTVMEQETQQHAASHTVKRRPSSYEIPSTASIQKLKSRT</sequence>
<name>A0A429X9H9_SIMTE</name>
<protein>
    <recommendedName>
        <fullName evidence="3">DUF8208 domain-containing protein</fullName>
    </recommendedName>
</protein>
<evidence type="ECO:0000259" key="3">
    <source>
        <dbReference type="Pfam" id="PF26635"/>
    </source>
</evidence>
<gene>
    <name evidence="4" type="ORF">D5F11_008445</name>
</gene>
<feature type="compositionally biased region" description="Low complexity" evidence="1">
    <location>
        <begin position="120"/>
        <end position="135"/>
    </location>
</feature>
<feature type="compositionally biased region" description="Polar residues" evidence="1">
    <location>
        <begin position="151"/>
        <end position="171"/>
    </location>
</feature>
<proteinExistence type="predicted"/>
<comment type="caution">
    <text evidence="4">The sequence shown here is derived from an EMBL/GenBank/DDBJ whole genome shotgun (WGS) entry which is preliminary data.</text>
</comment>
<feature type="compositionally biased region" description="Polar residues" evidence="1">
    <location>
        <begin position="208"/>
        <end position="258"/>
    </location>
</feature>
<dbReference type="OrthoDB" id="1938921at2"/>
<evidence type="ECO:0000313" key="4">
    <source>
        <dbReference type="EMBL" id="RST60085.1"/>
    </source>
</evidence>
<feature type="compositionally biased region" description="Polar residues" evidence="1">
    <location>
        <begin position="343"/>
        <end position="357"/>
    </location>
</feature>
<feature type="compositionally biased region" description="Polar residues" evidence="1">
    <location>
        <begin position="83"/>
        <end position="119"/>
    </location>
</feature>
<feature type="compositionally biased region" description="Polar residues" evidence="1">
    <location>
        <begin position="285"/>
        <end position="331"/>
    </location>
</feature>
<keyword evidence="2" id="KW-0472">Membrane</keyword>
<dbReference type="Pfam" id="PF26635">
    <property type="entry name" value="DUF8208"/>
    <property type="match status" value="1"/>
</dbReference>
<feature type="region of interest" description="Disordered" evidence="1">
    <location>
        <begin position="79"/>
        <end position="357"/>
    </location>
</feature>
<dbReference type="Proteomes" id="UP000287296">
    <property type="component" value="Unassembled WGS sequence"/>
</dbReference>
<evidence type="ECO:0000256" key="2">
    <source>
        <dbReference type="SAM" id="Phobius"/>
    </source>
</evidence>
<dbReference type="InterPro" id="IPR058521">
    <property type="entry name" value="DUF8208"/>
</dbReference>
<accession>A0A429X9H9</accession>
<organism evidence="4 5">
    <name type="scientific">Siminovitchia terrae</name>
    <name type="common">Bacillus terrae</name>
    <dbReference type="NCBI Taxonomy" id="1914933"/>
    <lineage>
        <taxon>Bacteria</taxon>
        <taxon>Bacillati</taxon>
        <taxon>Bacillota</taxon>
        <taxon>Bacilli</taxon>
        <taxon>Bacillales</taxon>
        <taxon>Bacillaceae</taxon>
        <taxon>Siminovitchia</taxon>
    </lineage>
</organism>
<evidence type="ECO:0000256" key="1">
    <source>
        <dbReference type="SAM" id="MobiDB-lite"/>
    </source>
</evidence>
<feature type="domain" description="DUF8208" evidence="3">
    <location>
        <begin position="1"/>
        <end position="55"/>
    </location>
</feature>